<evidence type="ECO:0000313" key="1">
    <source>
        <dbReference type="EMBL" id="KKL51182.1"/>
    </source>
</evidence>
<organism evidence="1">
    <name type="scientific">marine sediment metagenome</name>
    <dbReference type="NCBI Taxonomy" id="412755"/>
    <lineage>
        <taxon>unclassified sequences</taxon>
        <taxon>metagenomes</taxon>
        <taxon>ecological metagenomes</taxon>
    </lineage>
</organism>
<accession>A0A0F9FJB0</accession>
<protein>
    <submittedName>
        <fullName evidence="1">Uncharacterized protein</fullName>
    </submittedName>
</protein>
<dbReference type="EMBL" id="LAZR01032337">
    <property type="protein sequence ID" value="KKL51182.1"/>
    <property type="molecule type" value="Genomic_DNA"/>
</dbReference>
<dbReference type="AlphaFoldDB" id="A0A0F9FJB0"/>
<proteinExistence type="predicted"/>
<sequence length="57" mass="6539">MGMKPKTVSLTPDEVQAVIRALNYRFCWFELERGDGLVANLPEMDLIDDVIDKLKEN</sequence>
<comment type="caution">
    <text evidence="1">The sequence shown here is derived from an EMBL/GenBank/DDBJ whole genome shotgun (WGS) entry which is preliminary data.</text>
</comment>
<gene>
    <name evidence="1" type="ORF">LCGC14_2298070</name>
</gene>
<name>A0A0F9FJB0_9ZZZZ</name>
<reference evidence="1" key="1">
    <citation type="journal article" date="2015" name="Nature">
        <title>Complex archaea that bridge the gap between prokaryotes and eukaryotes.</title>
        <authorList>
            <person name="Spang A."/>
            <person name="Saw J.H."/>
            <person name="Jorgensen S.L."/>
            <person name="Zaremba-Niedzwiedzka K."/>
            <person name="Martijn J."/>
            <person name="Lind A.E."/>
            <person name="van Eijk R."/>
            <person name="Schleper C."/>
            <person name="Guy L."/>
            <person name="Ettema T.J."/>
        </authorList>
    </citation>
    <scope>NUCLEOTIDE SEQUENCE</scope>
</reference>